<dbReference type="GO" id="GO:0008270">
    <property type="term" value="F:zinc ion binding"/>
    <property type="evidence" value="ECO:0007669"/>
    <property type="project" value="InterPro"/>
</dbReference>
<keyword evidence="6" id="KW-1185">Reference proteome</keyword>
<evidence type="ECO:0000313" key="6">
    <source>
        <dbReference type="Proteomes" id="UP000263993"/>
    </source>
</evidence>
<dbReference type="CDD" id="cd03311">
    <property type="entry name" value="CIMS_C_terminal_like"/>
    <property type="match status" value="1"/>
</dbReference>
<dbReference type="RefSeq" id="WP_115517355.1">
    <property type="nucleotide sequence ID" value="NZ_QRGO01000001.1"/>
</dbReference>
<dbReference type="InterPro" id="IPR038071">
    <property type="entry name" value="UROD/MetE-like_sf"/>
</dbReference>
<dbReference type="Gene3D" id="3.20.20.210">
    <property type="match status" value="1"/>
</dbReference>
<feature type="domain" description="Cobalamin-independent methionine synthase MetE C-terminal/archaeal" evidence="4">
    <location>
        <begin position="3"/>
        <end position="333"/>
    </location>
</feature>
<dbReference type="SUPFAM" id="SSF51726">
    <property type="entry name" value="UROD/MetE-like"/>
    <property type="match status" value="1"/>
</dbReference>
<accession>A0A371BCJ8</accession>
<evidence type="ECO:0000256" key="1">
    <source>
        <dbReference type="ARBA" id="ARBA00001947"/>
    </source>
</evidence>
<dbReference type="EMBL" id="QRGO01000001">
    <property type="protein sequence ID" value="RDV05329.1"/>
    <property type="molecule type" value="Genomic_DNA"/>
</dbReference>
<name>A0A371BCJ8_9BRAD</name>
<dbReference type="Pfam" id="PF01717">
    <property type="entry name" value="Meth_synt_2"/>
    <property type="match status" value="1"/>
</dbReference>
<dbReference type="PANTHER" id="PTHR30519">
    <property type="entry name" value="5-METHYLTETRAHYDROPTEROYLTRIGLUTAMATE--HOMOCYSTEINE METHYLTRANSFERASE"/>
    <property type="match status" value="1"/>
</dbReference>
<evidence type="ECO:0000256" key="2">
    <source>
        <dbReference type="ARBA" id="ARBA00022723"/>
    </source>
</evidence>
<proteinExistence type="predicted"/>
<dbReference type="AlphaFoldDB" id="A0A371BCJ8"/>
<comment type="caution">
    <text evidence="5">The sequence shown here is derived from an EMBL/GenBank/DDBJ whole genome shotgun (WGS) entry which is preliminary data.</text>
</comment>
<evidence type="ECO:0000259" key="4">
    <source>
        <dbReference type="Pfam" id="PF01717"/>
    </source>
</evidence>
<evidence type="ECO:0000256" key="3">
    <source>
        <dbReference type="ARBA" id="ARBA00022833"/>
    </source>
</evidence>
<keyword evidence="5" id="KW-0489">Methyltransferase</keyword>
<protein>
    <submittedName>
        <fullName evidence="5">Methionine synthase</fullName>
        <ecNumber evidence="5">2.1.1.13</ecNumber>
    </submittedName>
</protein>
<gene>
    <name evidence="5" type="ORF">DXH78_12545</name>
</gene>
<sequence length="340" mass="37555">MLFPTTIAGSLPKPSWLAEPDKLWPKWRLDGADLAQGKLDATLLMIKLQEDAGIDIVCDGEMSRQHFVHGFLDYVDGIDTQNKVEMGIRADRYKAMVPVVRGALTLKGRVHEAETRHARTHTARKLKVTLPGPMTIADTVADAHYGDKVKMAFAFADLLNAEARALEKDGVDVIQFDEPAFNVFMDEVPTWGIEGLHRAIDGLKCTTAVHICYGYGIKANIDWKNSLGEEWRQYEKIFPALAKSKVNQISLEAINSRVPLHLLSLLEGKDLLVGVIDVATDIVETPDKVASVIADVMKYVPKDRIVCCTNCGMAPMHRPIAEAKLKALGDGAKLARQRFG</sequence>
<dbReference type="InterPro" id="IPR002629">
    <property type="entry name" value="Met_Synth_C/arc"/>
</dbReference>
<dbReference type="GO" id="GO:0008705">
    <property type="term" value="F:methionine synthase activity"/>
    <property type="evidence" value="ECO:0007669"/>
    <property type="project" value="UniProtKB-EC"/>
</dbReference>
<dbReference type="GO" id="GO:0032259">
    <property type="term" value="P:methylation"/>
    <property type="evidence" value="ECO:0007669"/>
    <property type="project" value="UniProtKB-KW"/>
</dbReference>
<keyword evidence="2" id="KW-0479">Metal-binding</keyword>
<dbReference type="EC" id="2.1.1.13" evidence="5"/>
<dbReference type="NCBIfam" id="NF006589">
    <property type="entry name" value="PRK09121.1"/>
    <property type="match status" value="1"/>
</dbReference>
<dbReference type="Proteomes" id="UP000263993">
    <property type="component" value="Unassembled WGS sequence"/>
</dbReference>
<keyword evidence="5" id="KW-0808">Transferase</keyword>
<evidence type="ECO:0000313" key="5">
    <source>
        <dbReference type="EMBL" id="RDV05329.1"/>
    </source>
</evidence>
<reference evidence="6" key="1">
    <citation type="submission" date="2018-08" db="EMBL/GenBank/DDBJ databases">
        <authorList>
            <person name="Kim S.-J."/>
            <person name="Jung G.-Y."/>
        </authorList>
    </citation>
    <scope>NUCLEOTIDE SEQUENCE [LARGE SCALE GENOMIC DNA]</scope>
    <source>
        <strain evidence="6">GY_H</strain>
    </source>
</reference>
<dbReference type="OrthoDB" id="244285at2"/>
<keyword evidence="3" id="KW-0862">Zinc</keyword>
<comment type="cofactor">
    <cofactor evidence="1">
        <name>Zn(2+)</name>
        <dbReference type="ChEBI" id="CHEBI:29105"/>
    </cofactor>
</comment>
<organism evidence="5 6">
    <name type="scientific">Undibacter mobilis</name>
    <dbReference type="NCBI Taxonomy" id="2292256"/>
    <lineage>
        <taxon>Bacteria</taxon>
        <taxon>Pseudomonadati</taxon>
        <taxon>Pseudomonadota</taxon>
        <taxon>Alphaproteobacteria</taxon>
        <taxon>Hyphomicrobiales</taxon>
        <taxon>Nitrobacteraceae</taxon>
        <taxon>Undibacter</taxon>
    </lineage>
</organism>
<dbReference type="GO" id="GO:0003871">
    <property type="term" value="F:5-methyltetrahydropteroyltriglutamate-homocysteine S-methyltransferase activity"/>
    <property type="evidence" value="ECO:0007669"/>
    <property type="project" value="InterPro"/>
</dbReference>